<comment type="cofactor">
    <cofactor evidence="2">
        <name>Mg(2+)</name>
        <dbReference type="ChEBI" id="CHEBI:18420"/>
    </cofactor>
</comment>
<evidence type="ECO:0000256" key="2">
    <source>
        <dbReference type="ARBA" id="ARBA00001946"/>
    </source>
</evidence>
<dbReference type="Pfam" id="PF02073">
    <property type="entry name" value="Peptidase_M29"/>
    <property type="match status" value="1"/>
</dbReference>
<evidence type="ECO:0000256" key="7">
    <source>
        <dbReference type="ARBA" id="ARBA00022723"/>
    </source>
</evidence>
<evidence type="ECO:0000256" key="4">
    <source>
        <dbReference type="ARBA" id="ARBA00008236"/>
    </source>
</evidence>
<dbReference type="GO" id="GO:0008237">
    <property type="term" value="F:metallopeptidase activity"/>
    <property type="evidence" value="ECO:0007669"/>
    <property type="project" value="UniProtKB-KW"/>
</dbReference>
<dbReference type="PANTHER" id="PTHR34448:SF3">
    <property type="entry name" value="AMINOPEPTIDASE AMPS"/>
    <property type="match status" value="1"/>
</dbReference>
<reference evidence="10" key="1">
    <citation type="submission" date="2020-05" db="EMBL/GenBank/DDBJ databases">
        <authorList>
            <person name="Chiriac C."/>
            <person name="Salcher M."/>
            <person name="Ghai R."/>
            <person name="Kavagutti S V."/>
        </authorList>
    </citation>
    <scope>NUCLEOTIDE SEQUENCE</scope>
</reference>
<keyword evidence="8" id="KW-0378">Hydrolase</keyword>
<keyword evidence="9" id="KW-0482">Metalloprotease</keyword>
<sequence>MSVPGTNEERLAALAELTVNFAANVQPGQVLAIGAELGKEELVRALADAGYRAGAKFVDVAWFDPHIKHSRISHADPDSLGWVPPWIGQRVLALGEEQAARIGLTGPVEPHLFDDLDPALVGRDQLPFVAENGRVVSDRTTNWTAIPCPTAGWAELCFPDMDSDAALDRLWTEIAHVCRLDEEDPVAAWAERMDLLEAMGQRLGGMQPDALRLRGPGTDLEVGLLPTSKWIAARFSRADGLVHMANMPSEEIFTTPDPERVNGVVRSTKPLVAAGTVIEGLEVEFEAGRIVRIAADQGAGALRAMAERDEGASRLGEIALVDGGGRIGPLEHPFYDTLLDENAASHIAIGSAYLFAVEEVDYPRANKSGIHVDFMIGSNEVETFAVSADGAETLVLANGEWKI</sequence>
<dbReference type="Gene3D" id="3.40.1830.10">
    <property type="entry name" value="Thermophilic metalloprotease (M29)"/>
    <property type="match status" value="1"/>
</dbReference>
<protein>
    <submittedName>
        <fullName evidence="10">Unannotated protein</fullName>
    </submittedName>
</protein>
<dbReference type="InterPro" id="IPR035097">
    <property type="entry name" value="M29_N-terminal"/>
</dbReference>
<dbReference type="PANTHER" id="PTHR34448">
    <property type="entry name" value="AMINOPEPTIDASE"/>
    <property type="match status" value="1"/>
</dbReference>
<dbReference type="AlphaFoldDB" id="A0A6J7DID7"/>
<evidence type="ECO:0000313" key="10">
    <source>
        <dbReference type="EMBL" id="CAB4869078.1"/>
    </source>
</evidence>
<keyword evidence="5" id="KW-0031">Aminopeptidase</keyword>
<comment type="cofactor">
    <cofactor evidence="1">
        <name>Co(2+)</name>
        <dbReference type="ChEBI" id="CHEBI:48828"/>
    </cofactor>
</comment>
<evidence type="ECO:0000256" key="8">
    <source>
        <dbReference type="ARBA" id="ARBA00022801"/>
    </source>
</evidence>
<dbReference type="SUPFAM" id="SSF144052">
    <property type="entry name" value="Thermophilic metalloprotease-like"/>
    <property type="match status" value="1"/>
</dbReference>
<evidence type="ECO:0000256" key="9">
    <source>
        <dbReference type="ARBA" id="ARBA00023049"/>
    </source>
</evidence>
<dbReference type="EMBL" id="CAFBLU010000007">
    <property type="protein sequence ID" value="CAB4869078.1"/>
    <property type="molecule type" value="Genomic_DNA"/>
</dbReference>
<dbReference type="GO" id="GO:0006508">
    <property type="term" value="P:proteolysis"/>
    <property type="evidence" value="ECO:0007669"/>
    <property type="project" value="UniProtKB-KW"/>
</dbReference>
<name>A0A6J7DID7_9ZZZZ</name>
<dbReference type="GO" id="GO:0046872">
    <property type="term" value="F:metal ion binding"/>
    <property type="evidence" value="ECO:0007669"/>
    <property type="project" value="UniProtKB-KW"/>
</dbReference>
<gene>
    <name evidence="10" type="ORF">UFOPK3444_00621</name>
</gene>
<evidence type="ECO:0000256" key="6">
    <source>
        <dbReference type="ARBA" id="ARBA00022670"/>
    </source>
</evidence>
<comment type="similarity">
    <text evidence="4">Belongs to the peptidase M29 family.</text>
</comment>
<dbReference type="InterPro" id="IPR000787">
    <property type="entry name" value="Peptidase_M29"/>
</dbReference>
<comment type="cofactor">
    <cofactor evidence="3">
        <name>Zn(2+)</name>
        <dbReference type="ChEBI" id="CHEBI:29105"/>
    </cofactor>
</comment>
<keyword evidence="6" id="KW-0645">Protease</keyword>
<organism evidence="10">
    <name type="scientific">freshwater metagenome</name>
    <dbReference type="NCBI Taxonomy" id="449393"/>
    <lineage>
        <taxon>unclassified sequences</taxon>
        <taxon>metagenomes</taxon>
        <taxon>ecological metagenomes</taxon>
    </lineage>
</organism>
<evidence type="ECO:0000256" key="1">
    <source>
        <dbReference type="ARBA" id="ARBA00001941"/>
    </source>
</evidence>
<keyword evidence="7" id="KW-0479">Metal-binding</keyword>
<dbReference type="PRINTS" id="PR00919">
    <property type="entry name" value="THERMOPTASE"/>
</dbReference>
<evidence type="ECO:0000256" key="3">
    <source>
        <dbReference type="ARBA" id="ARBA00001947"/>
    </source>
</evidence>
<dbReference type="InterPro" id="IPR052170">
    <property type="entry name" value="M29_Exopeptidase"/>
</dbReference>
<accession>A0A6J7DID7</accession>
<proteinExistence type="inferred from homology"/>
<evidence type="ECO:0000256" key="5">
    <source>
        <dbReference type="ARBA" id="ARBA00022438"/>
    </source>
</evidence>
<dbReference type="GO" id="GO:0004177">
    <property type="term" value="F:aminopeptidase activity"/>
    <property type="evidence" value="ECO:0007669"/>
    <property type="project" value="UniProtKB-KW"/>
</dbReference>